<dbReference type="Proteomes" id="UP001258017">
    <property type="component" value="Unassembled WGS sequence"/>
</dbReference>
<dbReference type="EMBL" id="JAIFRP010000034">
    <property type="protein sequence ID" value="KAK2582089.1"/>
    <property type="molecule type" value="Genomic_DNA"/>
</dbReference>
<dbReference type="GO" id="GO:0005737">
    <property type="term" value="C:cytoplasm"/>
    <property type="evidence" value="ECO:0007669"/>
    <property type="project" value="TreeGrafter"/>
</dbReference>
<organism evidence="5 6">
    <name type="scientific">Odynerus spinipes</name>
    <dbReference type="NCBI Taxonomy" id="1348599"/>
    <lineage>
        <taxon>Eukaryota</taxon>
        <taxon>Metazoa</taxon>
        <taxon>Ecdysozoa</taxon>
        <taxon>Arthropoda</taxon>
        <taxon>Hexapoda</taxon>
        <taxon>Insecta</taxon>
        <taxon>Pterygota</taxon>
        <taxon>Neoptera</taxon>
        <taxon>Endopterygota</taxon>
        <taxon>Hymenoptera</taxon>
        <taxon>Apocrita</taxon>
        <taxon>Aculeata</taxon>
        <taxon>Vespoidea</taxon>
        <taxon>Vespidae</taxon>
        <taxon>Eumeninae</taxon>
        <taxon>Odynerus</taxon>
    </lineage>
</organism>
<evidence type="ECO:0000259" key="4">
    <source>
        <dbReference type="PROSITE" id="PS50076"/>
    </source>
</evidence>
<dbReference type="FunFam" id="1.10.287.110:FF:000049">
    <property type="entry name" value="DnaJ homolog subfamily C member 12"/>
    <property type="match status" value="1"/>
</dbReference>
<evidence type="ECO:0000313" key="6">
    <source>
        <dbReference type="Proteomes" id="UP001258017"/>
    </source>
</evidence>
<dbReference type="InterPro" id="IPR001623">
    <property type="entry name" value="DnaJ_domain"/>
</dbReference>
<name>A0AAD9RLR3_9HYME</name>
<dbReference type="Pfam" id="PF00226">
    <property type="entry name" value="DnaJ"/>
    <property type="match status" value="1"/>
</dbReference>
<proteinExistence type="predicted"/>
<protein>
    <recommendedName>
        <fullName evidence="2 4">J domain-containing protein</fullName>
    </recommendedName>
</protein>
<feature type="domain" description="J" evidence="4">
    <location>
        <begin position="16"/>
        <end position="81"/>
    </location>
</feature>
<feature type="region of interest" description="Disordered" evidence="3">
    <location>
        <begin position="106"/>
        <end position="145"/>
    </location>
</feature>
<dbReference type="PROSITE" id="PS50076">
    <property type="entry name" value="DNAJ_2"/>
    <property type="match status" value="1"/>
</dbReference>
<dbReference type="SMART" id="SM00271">
    <property type="entry name" value="DnaJ"/>
    <property type="match status" value="1"/>
</dbReference>
<accession>A0AAD9RLR3</accession>
<evidence type="ECO:0000256" key="1">
    <source>
        <dbReference type="ARBA" id="ARBA00023186"/>
    </source>
</evidence>
<dbReference type="PRINTS" id="PR00625">
    <property type="entry name" value="JDOMAIN"/>
</dbReference>
<reference evidence="5" key="1">
    <citation type="submission" date="2021-08" db="EMBL/GenBank/DDBJ databases">
        <authorList>
            <person name="Misof B."/>
            <person name="Oliver O."/>
            <person name="Podsiadlowski L."/>
            <person name="Donath A."/>
            <person name="Peters R."/>
            <person name="Mayer C."/>
            <person name="Rust J."/>
            <person name="Gunkel S."/>
            <person name="Lesny P."/>
            <person name="Martin S."/>
            <person name="Oeyen J.P."/>
            <person name="Petersen M."/>
            <person name="Panagiotis P."/>
            <person name="Wilbrandt J."/>
            <person name="Tanja T."/>
        </authorList>
    </citation>
    <scope>NUCLEOTIDE SEQUENCE</scope>
    <source>
        <strain evidence="5">GBR_01_08_01A</strain>
        <tissue evidence="5">Thorax + abdomen</tissue>
    </source>
</reference>
<dbReference type="AlphaFoldDB" id="A0AAD9RLR3"/>
<evidence type="ECO:0000256" key="2">
    <source>
        <dbReference type="ARBA" id="ARBA00073114"/>
    </source>
</evidence>
<dbReference type="CDD" id="cd06257">
    <property type="entry name" value="DnaJ"/>
    <property type="match status" value="1"/>
</dbReference>
<dbReference type="PANTHER" id="PTHR44500:SF1">
    <property type="entry name" value="DNAJ HOMOLOG SUBFAMILY C MEMBER 12"/>
    <property type="match status" value="1"/>
</dbReference>
<evidence type="ECO:0000313" key="5">
    <source>
        <dbReference type="EMBL" id="KAK2582089.1"/>
    </source>
</evidence>
<dbReference type="InterPro" id="IPR029827">
    <property type="entry name" value="JDP1-like"/>
</dbReference>
<gene>
    <name evidence="5" type="ORF">KPH14_002792</name>
</gene>
<dbReference type="InterPro" id="IPR036869">
    <property type="entry name" value="J_dom_sf"/>
</dbReference>
<keyword evidence="1" id="KW-0143">Chaperone</keyword>
<sequence>MSVDDVINYKPDEDEDLYALLSCDESATVEQIIAEYKALALQYHPDKNAGDKEAEAKFQKLKNAKEILCDPEKRSNYDKWRHSGISISYKQWLGMKEHVHQSMHWSTPKTKDRMLPDGSTVSGGGAEGSPGHVRGQAPNAHRRASEGGANIYYGARRDLDWDSQASSEVVNKFRNYEI</sequence>
<comment type="caution">
    <text evidence="5">The sequence shown here is derived from an EMBL/GenBank/DDBJ whole genome shotgun (WGS) entry which is preliminary data.</text>
</comment>
<dbReference type="Gene3D" id="1.10.287.110">
    <property type="entry name" value="DnaJ domain"/>
    <property type="match status" value="1"/>
</dbReference>
<dbReference type="PANTHER" id="PTHR44500">
    <property type="entry name" value="DNAJ HOMOLOG SUBFAMILY C MEMBER 12"/>
    <property type="match status" value="1"/>
</dbReference>
<reference evidence="5" key="2">
    <citation type="journal article" date="2023" name="Commun. Biol.">
        <title>Intrasexual cuticular hydrocarbon dimorphism in a wasp sheds light on hydrocarbon biosynthesis genes in Hymenoptera.</title>
        <authorList>
            <person name="Moris V.C."/>
            <person name="Podsiadlowski L."/>
            <person name="Martin S."/>
            <person name="Oeyen J.P."/>
            <person name="Donath A."/>
            <person name="Petersen M."/>
            <person name="Wilbrandt J."/>
            <person name="Misof B."/>
            <person name="Liedtke D."/>
            <person name="Thamm M."/>
            <person name="Scheiner R."/>
            <person name="Schmitt T."/>
            <person name="Niehuis O."/>
        </authorList>
    </citation>
    <scope>NUCLEOTIDE SEQUENCE</scope>
    <source>
        <strain evidence="5">GBR_01_08_01A</strain>
    </source>
</reference>
<evidence type="ECO:0000256" key="3">
    <source>
        <dbReference type="SAM" id="MobiDB-lite"/>
    </source>
</evidence>
<dbReference type="SUPFAM" id="SSF46565">
    <property type="entry name" value="Chaperone J-domain"/>
    <property type="match status" value="1"/>
</dbReference>
<keyword evidence="6" id="KW-1185">Reference proteome</keyword>